<reference evidence="3" key="1">
    <citation type="submission" date="2005-08" db="EMBL/GenBank/DDBJ databases">
        <title>Complete sequence of Dechloromonas aromatica RCB.</title>
        <authorList>
            <person name="Salinero K.K."/>
            <person name="Copeland A."/>
            <person name="Lucas S."/>
            <person name="Lapidus A."/>
            <person name="Barry K."/>
            <person name="Detter J.C."/>
            <person name="Glavina T."/>
            <person name="Hammon N."/>
            <person name="Israni S."/>
            <person name="Pitluck S."/>
            <person name="Di Bartolo G."/>
            <person name="Trong S."/>
            <person name="Schmutz J."/>
            <person name="Larimer F."/>
            <person name="Land M."/>
            <person name="Ivanova N."/>
            <person name="Richardson P."/>
        </authorList>
    </citation>
    <scope>NUCLEOTIDE SEQUENCE</scope>
    <source>
        <strain evidence="3">RCB</strain>
    </source>
</reference>
<dbReference type="InterPro" id="IPR002931">
    <property type="entry name" value="Transglutaminase-like"/>
</dbReference>
<proteinExistence type="predicted"/>
<evidence type="ECO:0000256" key="1">
    <source>
        <dbReference type="SAM" id="MobiDB-lite"/>
    </source>
</evidence>
<dbReference type="InterPro" id="IPR048930">
    <property type="entry name" value="Bact_transglu_N_2"/>
</dbReference>
<protein>
    <submittedName>
        <fullName evidence="3">Transglutaminase-like protein</fullName>
    </submittedName>
</protein>
<evidence type="ECO:0000313" key="3">
    <source>
        <dbReference type="EMBL" id="AAZ45267.1"/>
    </source>
</evidence>
<sequence length="293" mass="31985">MVRIQFAIDLHYELNYPGADFVFNIHAAQTASQAIISENLVVSQQVPTVIQTAPATHARFLRLTGAPGPLHISYQALVDIDHHIGNPDLIPETPIGQLPLSVLNYIYPSRYCQSDRLANLSMSEFGHLPKGYRRVEAIRNWVNKHVAFRSNTTSSTTSALDTVTDRVGVCRDFAHLMIAICRALSIPARFTTGIDYGADPALGPTDFHAYVEVFLGGRWYMFDPSGTAIPMGFVRLGTGRDAADVSYATIFGSVSSPPPLISVTAITEPGRPWELPRHRPEAISTDASPVDAG</sequence>
<feature type="domain" description="Transglutaminase-like" evidence="2">
    <location>
        <begin position="162"/>
        <end position="226"/>
    </location>
</feature>
<dbReference type="SUPFAM" id="SSF54001">
    <property type="entry name" value="Cysteine proteinases"/>
    <property type="match status" value="1"/>
</dbReference>
<dbReference type="InterPro" id="IPR038765">
    <property type="entry name" value="Papain-like_cys_pep_sf"/>
</dbReference>
<feature type="region of interest" description="Disordered" evidence="1">
    <location>
        <begin position="274"/>
        <end position="293"/>
    </location>
</feature>
<dbReference type="PANTHER" id="PTHR33490:SF12">
    <property type="entry name" value="BLL5557 PROTEIN"/>
    <property type="match status" value="1"/>
</dbReference>
<dbReference type="AlphaFoldDB" id="Q47IR4"/>
<dbReference type="eggNOG" id="COG1305">
    <property type="taxonomic scope" value="Bacteria"/>
</dbReference>
<dbReference type="Pfam" id="PF21295">
    <property type="entry name" value="Bact_transglu_N_2"/>
    <property type="match status" value="1"/>
</dbReference>
<dbReference type="PANTHER" id="PTHR33490">
    <property type="entry name" value="BLR5614 PROTEIN-RELATED"/>
    <property type="match status" value="1"/>
</dbReference>
<dbReference type="STRING" id="159087.Daro_0510"/>
<dbReference type="EMBL" id="CP000089">
    <property type="protein sequence ID" value="AAZ45267.1"/>
    <property type="molecule type" value="Genomic_DNA"/>
</dbReference>
<accession>Q47IR4</accession>
<dbReference type="HOGENOM" id="CLU_064253_1_0_4"/>
<dbReference type="KEGG" id="dar:Daro_0510"/>
<dbReference type="SMART" id="SM00460">
    <property type="entry name" value="TGc"/>
    <property type="match status" value="1"/>
</dbReference>
<dbReference type="OrthoDB" id="5438043at2"/>
<evidence type="ECO:0000259" key="2">
    <source>
        <dbReference type="SMART" id="SM00460"/>
    </source>
</evidence>
<gene>
    <name evidence="3" type="ordered locus">Daro_0510</name>
</gene>
<organism evidence="3">
    <name type="scientific">Dechloromonas aromatica (strain RCB)</name>
    <dbReference type="NCBI Taxonomy" id="159087"/>
    <lineage>
        <taxon>Bacteria</taxon>
        <taxon>Pseudomonadati</taxon>
        <taxon>Pseudomonadota</taxon>
        <taxon>Betaproteobacteria</taxon>
        <taxon>Rhodocyclales</taxon>
        <taxon>Azonexaceae</taxon>
        <taxon>Dechloromonas</taxon>
    </lineage>
</organism>
<dbReference type="Gene3D" id="2.60.40.2250">
    <property type="match status" value="1"/>
</dbReference>
<dbReference type="Pfam" id="PF01841">
    <property type="entry name" value="Transglut_core"/>
    <property type="match status" value="1"/>
</dbReference>
<dbReference type="Gene3D" id="3.10.620.30">
    <property type="match status" value="1"/>
</dbReference>
<name>Q47IR4_DECAR</name>